<dbReference type="STRING" id="78410.A0A0P7B5P5"/>
<dbReference type="Pfam" id="PF00172">
    <property type="entry name" value="Zn_clus"/>
    <property type="match status" value="1"/>
</dbReference>
<accession>A0A0P7B5P5</accession>
<dbReference type="Gene3D" id="4.10.240.10">
    <property type="entry name" value="Zn(2)-C6 fungal-type DNA-binding domain"/>
    <property type="match status" value="1"/>
</dbReference>
<sequence>MPRGSRSRSGCARCKSQHMKCDEQRPACGRCVRAKKQCPGYQKVIKWSRKHEFHSGYETIPQEPHLSSPSRSSVLPADPDSLVSIVDDSLADSTGDFVPPSVHRMGGSHFDVNDWLGDLATLAFPASQQMLAVAGQQNPQPMPWLRIDTGHDFDQSIPGESPDEGIHLLPLESPTSIQVKELGQDDDETLVSPLASTILAGLTDSTTLLSDFYFQETARSFSVYDGGMNPFRSLVGRLWGQSRLIYCAMQSMAATGLEDLYPSLGPIGKEYRRETVSLLMANDDCDETSLLALLMIGASASWHDPTDSGVSLFNSFQNRMQRATARAYFLENSNNYRFFHESLVYWQMLLSYVVDDFRMGSYQMWANPLLGPVQLPSANMQAPHPWTGVGHEVQKILCDIGHLVRSQRQHARLPVTITQGHIDRLQNSIIKAFELERRLLQLSLPSEDQIINPADGNTPIHHLVKLAQIYRLVGLLQLYRIFPDILWQRLQSPPEDLAPDIQPFFDRVCRHATPWDGDRGYSTQNPARHDLGSWLTMFALNILELFHHVPVESGTRAFQPFLLVACGSELRVPQSRGPEMGLPAELQSQCAESGGCEFVPEMSLKAVEVLRARGMVLGRLETLAHLLPPKPHRQCIFVVKEIWRKMDALSSVIPGVDCPDGSHDSVFWMDIMIENGWETIMG</sequence>
<feature type="domain" description="Zn(2)-C6 fungal-type" evidence="3">
    <location>
        <begin position="10"/>
        <end position="38"/>
    </location>
</feature>
<organism evidence="4 5">
    <name type="scientific">Neonectria ditissima</name>
    <dbReference type="NCBI Taxonomy" id="78410"/>
    <lineage>
        <taxon>Eukaryota</taxon>
        <taxon>Fungi</taxon>
        <taxon>Dikarya</taxon>
        <taxon>Ascomycota</taxon>
        <taxon>Pezizomycotina</taxon>
        <taxon>Sordariomycetes</taxon>
        <taxon>Hypocreomycetidae</taxon>
        <taxon>Hypocreales</taxon>
        <taxon>Nectriaceae</taxon>
        <taxon>Neonectria</taxon>
    </lineage>
</organism>
<dbReference type="GO" id="GO:0045944">
    <property type="term" value="P:positive regulation of transcription by RNA polymerase II"/>
    <property type="evidence" value="ECO:0007669"/>
    <property type="project" value="TreeGrafter"/>
</dbReference>
<dbReference type="PROSITE" id="PS50048">
    <property type="entry name" value="ZN2_CY6_FUNGAL_2"/>
    <property type="match status" value="1"/>
</dbReference>
<dbReference type="PROSITE" id="PS00463">
    <property type="entry name" value="ZN2_CY6_FUNGAL_1"/>
    <property type="match status" value="1"/>
</dbReference>
<evidence type="ECO:0000313" key="5">
    <source>
        <dbReference type="Proteomes" id="UP000050424"/>
    </source>
</evidence>
<comment type="subcellular location">
    <subcellularLocation>
        <location evidence="1">Nucleus</location>
    </subcellularLocation>
</comment>
<comment type="caution">
    <text evidence="4">The sequence shown here is derived from an EMBL/GenBank/DDBJ whole genome shotgun (WGS) entry which is preliminary data.</text>
</comment>
<dbReference type="PANTHER" id="PTHR37534">
    <property type="entry name" value="TRANSCRIPTIONAL ACTIVATOR PROTEIN UGA3"/>
    <property type="match status" value="1"/>
</dbReference>
<dbReference type="CDD" id="cd00067">
    <property type="entry name" value="GAL4"/>
    <property type="match status" value="1"/>
</dbReference>
<gene>
    <name evidence="4" type="ORF">AK830_g12315</name>
</gene>
<dbReference type="SMART" id="SM00066">
    <property type="entry name" value="GAL4"/>
    <property type="match status" value="1"/>
</dbReference>
<dbReference type="OrthoDB" id="4835445at2759"/>
<keyword evidence="5" id="KW-1185">Reference proteome</keyword>
<evidence type="ECO:0000256" key="2">
    <source>
        <dbReference type="ARBA" id="ARBA00023242"/>
    </source>
</evidence>
<dbReference type="GO" id="GO:0000976">
    <property type="term" value="F:transcription cis-regulatory region binding"/>
    <property type="evidence" value="ECO:0007669"/>
    <property type="project" value="TreeGrafter"/>
</dbReference>
<dbReference type="GO" id="GO:0005634">
    <property type="term" value="C:nucleus"/>
    <property type="evidence" value="ECO:0007669"/>
    <property type="project" value="UniProtKB-SubCell"/>
</dbReference>
<reference evidence="4 5" key="1">
    <citation type="submission" date="2015-09" db="EMBL/GenBank/DDBJ databases">
        <title>Draft genome of a European isolate of the apple canker pathogen Neonectria ditissima.</title>
        <authorList>
            <person name="Gomez-Cortecero A."/>
            <person name="Harrison R.J."/>
            <person name="Armitage A.D."/>
        </authorList>
    </citation>
    <scope>NUCLEOTIDE SEQUENCE [LARGE SCALE GENOMIC DNA]</scope>
    <source>
        <strain evidence="4 5">R09/05</strain>
    </source>
</reference>
<dbReference type="Pfam" id="PF11951">
    <property type="entry name" value="Fungal_trans_2"/>
    <property type="match status" value="1"/>
</dbReference>
<dbReference type="EMBL" id="LKCW01000369">
    <property type="protein sequence ID" value="KPM34253.1"/>
    <property type="molecule type" value="Genomic_DNA"/>
</dbReference>
<dbReference type="InterPro" id="IPR021858">
    <property type="entry name" value="Fun_TF"/>
</dbReference>
<evidence type="ECO:0000256" key="1">
    <source>
        <dbReference type="ARBA" id="ARBA00004123"/>
    </source>
</evidence>
<name>A0A0P7B5P5_9HYPO</name>
<dbReference type="InterPro" id="IPR001138">
    <property type="entry name" value="Zn2Cys6_DnaBD"/>
</dbReference>
<evidence type="ECO:0000313" key="4">
    <source>
        <dbReference type="EMBL" id="KPM34253.1"/>
    </source>
</evidence>
<dbReference type="SUPFAM" id="SSF57701">
    <property type="entry name" value="Zn2/Cys6 DNA-binding domain"/>
    <property type="match status" value="1"/>
</dbReference>
<proteinExistence type="predicted"/>
<dbReference type="GO" id="GO:0000981">
    <property type="term" value="F:DNA-binding transcription factor activity, RNA polymerase II-specific"/>
    <property type="evidence" value="ECO:0007669"/>
    <property type="project" value="InterPro"/>
</dbReference>
<dbReference type="GO" id="GO:0008270">
    <property type="term" value="F:zinc ion binding"/>
    <property type="evidence" value="ECO:0007669"/>
    <property type="project" value="InterPro"/>
</dbReference>
<keyword evidence="2" id="KW-0539">Nucleus</keyword>
<protein>
    <recommendedName>
        <fullName evidence="3">Zn(2)-C6 fungal-type domain-containing protein</fullName>
    </recommendedName>
</protein>
<dbReference type="AlphaFoldDB" id="A0A0P7B5P5"/>
<dbReference type="PANTHER" id="PTHR37534:SF11">
    <property type="entry name" value="ZN(II)2CYS6 TRANSCRIPTION FACTOR (EUROFUNG)"/>
    <property type="match status" value="1"/>
</dbReference>
<dbReference type="Proteomes" id="UP000050424">
    <property type="component" value="Unassembled WGS sequence"/>
</dbReference>
<dbReference type="InterPro" id="IPR036864">
    <property type="entry name" value="Zn2-C6_fun-type_DNA-bd_sf"/>
</dbReference>
<evidence type="ECO:0000259" key="3">
    <source>
        <dbReference type="PROSITE" id="PS50048"/>
    </source>
</evidence>